<dbReference type="PRINTS" id="PR00111">
    <property type="entry name" value="ABHYDROLASE"/>
</dbReference>
<organism evidence="3 4">
    <name type="scientific">Streptomyces purpurascens</name>
    <dbReference type="NCBI Taxonomy" id="1924"/>
    <lineage>
        <taxon>Bacteria</taxon>
        <taxon>Bacillati</taxon>
        <taxon>Actinomycetota</taxon>
        <taxon>Actinomycetes</taxon>
        <taxon>Kitasatosporales</taxon>
        <taxon>Streptomycetaceae</taxon>
        <taxon>Streptomyces</taxon>
    </lineage>
</organism>
<feature type="domain" description="AB hydrolase-1" evidence="2">
    <location>
        <begin position="22"/>
        <end position="265"/>
    </location>
</feature>
<proteinExistence type="predicted"/>
<keyword evidence="4" id="KW-1185">Reference proteome</keyword>
<keyword evidence="1 3" id="KW-0378">Hydrolase</keyword>
<dbReference type="PANTHER" id="PTHR43798:SF31">
    <property type="entry name" value="AB HYDROLASE SUPERFAMILY PROTEIN YCLE"/>
    <property type="match status" value="1"/>
</dbReference>
<gene>
    <name evidence="3" type="ORF">OHU35_01920</name>
</gene>
<dbReference type="InterPro" id="IPR050266">
    <property type="entry name" value="AB_hydrolase_sf"/>
</dbReference>
<dbReference type="RefSeq" id="WP_405504326.1">
    <property type="nucleotide sequence ID" value="NZ_CP108341.1"/>
</dbReference>
<dbReference type="SUPFAM" id="SSF53474">
    <property type="entry name" value="alpha/beta-Hydrolases"/>
    <property type="match status" value="1"/>
</dbReference>
<reference evidence="3 4" key="1">
    <citation type="submission" date="2022-10" db="EMBL/GenBank/DDBJ databases">
        <title>The complete genomes of actinobacterial strains from the NBC collection.</title>
        <authorList>
            <person name="Joergensen T.S."/>
            <person name="Alvarez Arevalo M."/>
            <person name="Sterndorff E.B."/>
            <person name="Faurdal D."/>
            <person name="Vuksanovic O."/>
            <person name="Mourched A.-S."/>
            <person name="Charusanti P."/>
            <person name="Shaw S."/>
            <person name="Blin K."/>
            <person name="Weber T."/>
        </authorList>
    </citation>
    <scope>NUCLEOTIDE SEQUENCE [LARGE SCALE GENOMIC DNA]</scope>
    <source>
        <strain evidence="3 4">NBC_00017</strain>
    </source>
</reference>
<sequence length="283" mass="30489">MPIFSAPDGTRLACHIRGEGEPLVVLPGGPMRASAYLGNLGGLDAHRQLALLDLRGTGRSEIPADPATYRCDRLVDDVEALRRYLGLERMDVLAHSAGGSLAMLYAARCPDRLGRLALVTTTPWALGLPATAEDRLAAARLREPEPWFTDAFPAFEAWLAGTGDFDPVFLPFFYGRWDDAARAHADREEAETNDDAGDLYGADGAYDPDTTRTALARVTAPVLVLAGEVDGGPRPSLARHVAEVFPAGEFAVQPGAGHYPWLDDPEWFVRRATAFFSGSSGPE</sequence>
<protein>
    <submittedName>
        <fullName evidence="3">Alpha/beta hydrolase</fullName>
    </submittedName>
</protein>
<evidence type="ECO:0000313" key="4">
    <source>
        <dbReference type="Proteomes" id="UP001621512"/>
    </source>
</evidence>
<dbReference type="InterPro" id="IPR000073">
    <property type="entry name" value="AB_hydrolase_1"/>
</dbReference>
<dbReference type="Gene3D" id="3.40.50.1820">
    <property type="entry name" value="alpha/beta hydrolase"/>
    <property type="match status" value="1"/>
</dbReference>
<dbReference type="Pfam" id="PF00561">
    <property type="entry name" value="Abhydrolase_1"/>
    <property type="match status" value="1"/>
</dbReference>
<dbReference type="InterPro" id="IPR029058">
    <property type="entry name" value="AB_hydrolase_fold"/>
</dbReference>
<dbReference type="PANTHER" id="PTHR43798">
    <property type="entry name" value="MONOACYLGLYCEROL LIPASE"/>
    <property type="match status" value="1"/>
</dbReference>
<evidence type="ECO:0000256" key="1">
    <source>
        <dbReference type="ARBA" id="ARBA00022801"/>
    </source>
</evidence>
<dbReference type="EMBL" id="CP108341">
    <property type="protein sequence ID" value="WTW24867.1"/>
    <property type="molecule type" value="Genomic_DNA"/>
</dbReference>
<dbReference type="GO" id="GO:0016787">
    <property type="term" value="F:hydrolase activity"/>
    <property type="evidence" value="ECO:0007669"/>
    <property type="project" value="UniProtKB-KW"/>
</dbReference>
<dbReference type="Proteomes" id="UP001621512">
    <property type="component" value="Chromosome"/>
</dbReference>
<accession>A0ABZ1MB78</accession>
<evidence type="ECO:0000259" key="2">
    <source>
        <dbReference type="Pfam" id="PF00561"/>
    </source>
</evidence>
<evidence type="ECO:0000313" key="3">
    <source>
        <dbReference type="EMBL" id="WTW24867.1"/>
    </source>
</evidence>
<name>A0ABZ1MB78_STREF</name>